<dbReference type="Gene3D" id="1.25.40.10">
    <property type="entry name" value="Tetratricopeptide repeat domain"/>
    <property type="match status" value="1"/>
</dbReference>
<dbReference type="InterPro" id="IPR011990">
    <property type="entry name" value="TPR-like_helical_dom_sf"/>
</dbReference>
<organism evidence="1">
    <name type="scientific">hydrothermal vent metagenome</name>
    <dbReference type="NCBI Taxonomy" id="652676"/>
    <lineage>
        <taxon>unclassified sequences</taxon>
        <taxon>metagenomes</taxon>
        <taxon>ecological metagenomes</taxon>
    </lineage>
</organism>
<dbReference type="SMART" id="SM00028">
    <property type="entry name" value="TPR"/>
    <property type="match status" value="6"/>
</dbReference>
<name>A0A3B1B556_9ZZZZ</name>
<dbReference type="AlphaFoldDB" id="A0A3B1B556"/>
<gene>
    <name evidence="1" type="ORF">MNBD_GAMMA25-1223</name>
</gene>
<dbReference type="Pfam" id="PF13432">
    <property type="entry name" value="TPR_16"/>
    <property type="match status" value="1"/>
</dbReference>
<dbReference type="PROSITE" id="PS50005">
    <property type="entry name" value="TPR"/>
    <property type="match status" value="1"/>
</dbReference>
<dbReference type="InterPro" id="IPR019734">
    <property type="entry name" value="TPR_rpt"/>
</dbReference>
<protein>
    <submittedName>
        <fullName evidence="1">Uncharacterized protein</fullName>
    </submittedName>
</protein>
<sequence>MLIALNTRKSAHSTITSISLLLILLLSGLSIRPLSAEVSENEVIRDLRYGEALYYFYQEKYFSAITRLMRARKYAPIQQHGDMPEILLGGLYQSYGLRDESRHIFTELLNNDIDYQTRDQAWYYLGKSYYQHGEYDKASHALNQITTTLPAIRNEERFNLLANIYQHQGKPEKAVEILEDLDSDSVWKHYAQFNLGVALIKSGQPEDGQDLLEDSGDIQSHDDEHAGLKDRANLALGFSYIQQQDSKAAIKYLKEIRLVGPFSNKALLGLGWAYNIAGDHRRALSAWRELAKRDAIDPAVQEALLAIPYSTDTVGAPGRALDEYEEAIKIYTQQQVRLKQVIKLVEQGEIEKILRTDTRDLEIITPLEIKQASSAQSLPYLSHLLASYKFQVAYKNYRDLFYLRHVLADWQEQIPTLQTMLTERKKAWQKKLNRISTDPRLHKINQHTRLQKQLNAEFQRIYKKQDALALASTTEQEQLALLQSIKKQIDRLQTEESLEKEMQDKLEKYRLYYGMLYWKISTDFAPRSWQVKKELKQLDASLKTTIETRDSLTRSWKNGPKNFRGYAHQLKSRQRKIKHLNVRLDALLRAQAHHLQKLALAKLEQRQQQLSNYQVRAQYNISLLLDKLSINNYKFKEAEE</sequence>
<dbReference type="EMBL" id="UOFY01000001">
    <property type="protein sequence ID" value="VAX05420.1"/>
    <property type="molecule type" value="Genomic_DNA"/>
</dbReference>
<evidence type="ECO:0000313" key="1">
    <source>
        <dbReference type="EMBL" id="VAX05420.1"/>
    </source>
</evidence>
<accession>A0A3B1B556</accession>
<dbReference type="Pfam" id="PF13174">
    <property type="entry name" value="TPR_6"/>
    <property type="match status" value="1"/>
</dbReference>
<proteinExistence type="predicted"/>
<reference evidence="1" key="1">
    <citation type="submission" date="2018-06" db="EMBL/GenBank/DDBJ databases">
        <authorList>
            <person name="Zhirakovskaya E."/>
        </authorList>
    </citation>
    <scope>NUCLEOTIDE SEQUENCE</scope>
</reference>
<dbReference type="SUPFAM" id="SSF48452">
    <property type="entry name" value="TPR-like"/>
    <property type="match status" value="1"/>
</dbReference>